<evidence type="ECO:0000259" key="3">
    <source>
        <dbReference type="Pfam" id="PF00534"/>
    </source>
</evidence>
<dbReference type="GO" id="GO:0016757">
    <property type="term" value="F:glycosyltransferase activity"/>
    <property type="evidence" value="ECO:0007669"/>
    <property type="project" value="UniProtKB-KW"/>
</dbReference>
<sequence length="347" mass="37973">MKLMQILLSQSEAGAETYFEKVAVAFAKDKSINQRLVIEAQPSRESRLTSAGVAFGTLPMGPVGKVLLYNPCLKREIAKFKPDLILTWVNRASRKCSLTDAVVVGRLGGYYDVGNYTKCDHLIVNTPDLVRHVVSNGWPEDKVSMISNFGELPEELEVTEALPPIPDGHKVLLTLGRLHDKKALDTLIKAMPLIPDATLLIAGTGELQAKLEVLAADLGVADRVFFLGLRKDIRGLFNLADVCVFPSRFEPLGNVVLEAWSTGTPVVAAASTGPTWLIDHEKSGLLFAIDDAEQCASEVNRVLANPELGTALAESGRAEFNQRFSMDVIMDQYKALFRRLIAEKKQG</sequence>
<dbReference type="PANTHER" id="PTHR12526">
    <property type="entry name" value="GLYCOSYLTRANSFERASE"/>
    <property type="match status" value="1"/>
</dbReference>
<dbReference type="Gene3D" id="3.40.50.2000">
    <property type="entry name" value="Glycogen Phosphorylase B"/>
    <property type="match status" value="2"/>
</dbReference>
<dbReference type="AlphaFoldDB" id="A0A6C2UJB5"/>
<feature type="domain" description="Glycosyl transferase family 1" evidence="3">
    <location>
        <begin position="164"/>
        <end position="317"/>
    </location>
</feature>
<dbReference type="PANTHER" id="PTHR12526:SF510">
    <property type="entry name" value="D-INOSITOL 3-PHOSPHATE GLYCOSYLTRANSFERASE"/>
    <property type="match status" value="1"/>
</dbReference>
<dbReference type="InterPro" id="IPR001296">
    <property type="entry name" value="Glyco_trans_1"/>
</dbReference>
<dbReference type="SUPFAM" id="SSF53756">
    <property type="entry name" value="UDP-Glycosyltransferase/glycogen phosphorylase"/>
    <property type="match status" value="1"/>
</dbReference>
<evidence type="ECO:0000256" key="2">
    <source>
        <dbReference type="ARBA" id="ARBA00022679"/>
    </source>
</evidence>
<gene>
    <name evidence="4" type="primary">bshA_3</name>
    <name evidence="4" type="ORF">SCARR_02259</name>
</gene>
<accession>A0A6C2UJB5</accession>
<dbReference type="EMBL" id="CAAHFH010000001">
    <property type="protein sequence ID" value="VGO20198.1"/>
    <property type="molecule type" value="Genomic_DNA"/>
</dbReference>
<reference evidence="4 5" key="1">
    <citation type="submission" date="2019-04" db="EMBL/GenBank/DDBJ databases">
        <authorList>
            <person name="Van Vliet M D."/>
        </authorList>
    </citation>
    <scope>NUCLEOTIDE SEQUENCE [LARGE SCALE GENOMIC DNA]</scope>
    <source>
        <strain evidence="4 5">F21</strain>
    </source>
</reference>
<organism evidence="4 5">
    <name type="scientific">Pontiella sulfatireligans</name>
    <dbReference type="NCBI Taxonomy" id="2750658"/>
    <lineage>
        <taxon>Bacteria</taxon>
        <taxon>Pseudomonadati</taxon>
        <taxon>Kiritimatiellota</taxon>
        <taxon>Kiritimatiellia</taxon>
        <taxon>Kiritimatiellales</taxon>
        <taxon>Pontiellaceae</taxon>
        <taxon>Pontiella</taxon>
    </lineage>
</organism>
<keyword evidence="2" id="KW-0808">Transferase</keyword>
<evidence type="ECO:0000256" key="1">
    <source>
        <dbReference type="ARBA" id="ARBA00022676"/>
    </source>
</evidence>
<keyword evidence="5" id="KW-1185">Reference proteome</keyword>
<dbReference type="CDD" id="cd03811">
    <property type="entry name" value="GT4_GT28_WabH-like"/>
    <property type="match status" value="1"/>
</dbReference>
<dbReference type="RefSeq" id="WP_136061636.1">
    <property type="nucleotide sequence ID" value="NZ_CAAHFH010000001.1"/>
</dbReference>
<evidence type="ECO:0000313" key="4">
    <source>
        <dbReference type="EMBL" id="VGO20198.1"/>
    </source>
</evidence>
<dbReference type="Pfam" id="PF00534">
    <property type="entry name" value="Glycos_transf_1"/>
    <property type="match status" value="1"/>
</dbReference>
<protein>
    <submittedName>
        <fullName evidence="4">N-acetyl-alpha-D-glucosaminyl L-malate synthase</fullName>
    </submittedName>
</protein>
<dbReference type="Proteomes" id="UP000346198">
    <property type="component" value="Unassembled WGS sequence"/>
</dbReference>
<evidence type="ECO:0000313" key="5">
    <source>
        <dbReference type="Proteomes" id="UP000346198"/>
    </source>
</evidence>
<name>A0A6C2UJB5_9BACT</name>
<keyword evidence="1" id="KW-0328">Glycosyltransferase</keyword>
<proteinExistence type="predicted"/>